<gene>
    <name evidence="1" type="ORF">MetMK1DRAFT_00014090</name>
</gene>
<dbReference type="EMBL" id="JH597761">
    <property type="protein sequence ID" value="EHP70905.1"/>
    <property type="molecule type" value="Genomic_DNA"/>
</dbReference>
<dbReference type="AlphaFoldDB" id="H2C410"/>
<evidence type="ECO:0000313" key="2">
    <source>
        <dbReference type="Proteomes" id="UP000003980"/>
    </source>
</evidence>
<proteinExistence type="predicted"/>
<protein>
    <submittedName>
        <fullName evidence="1">Uncharacterized protein</fullName>
    </submittedName>
</protein>
<dbReference type="eggNOG" id="arCOG09696">
    <property type="taxonomic scope" value="Archaea"/>
</dbReference>
<evidence type="ECO:0000313" key="1">
    <source>
        <dbReference type="EMBL" id="EHP70905.1"/>
    </source>
</evidence>
<accession>H2C410</accession>
<keyword evidence="2" id="KW-1185">Reference proteome</keyword>
<dbReference type="Proteomes" id="UP000003980">
    <property type="component" value="Unassembled WGS sequence"/>
</dbReference>
<dbReference type="OrthoDB" id="40102at2157"/>
<dbReference type="RefSeq" id="WP_009071841.1">
    <property type="nucleotide sequence ID" value="NZ_JH597761.1"/>
</dbReference>
<name>H2C410_9CREN</name>
<reference evidence="1 2" key="1">
    <citation type="submission" date="2012-01" db="EMBL/GenBank/DDBJ databases">
        <title>Improved High-Quality Draft sequence of Metallosphaera yellowstonensis MK1.</title>
        <authorList>
            <consortium name="US DOE Joint Genome Institute"/>
            <person name="Lucas S."/>
            <person name="Han J."/>
            <person name="Cheng J.-F."/>
            <person name="Goodwin L."/>
            <person name="Pitluck S."/>
            <person name="Peters L."/>
            <person name="Teshima H."/>
            <person name="Detter J.C."/>
            <person name="Han C."/>
            <person name="Tapia R."/>
            <person name="Land M."/>
            <person name="Hauser L."/>
            <person name="Kyrpides N."/>
            <person name="Kozubal M."/>
            <person name="Macur R.E."/>
            <person name="Jay Z."/>
            <person name="Inskeep W."/>
            <person name="Woyke T."/>
        </authorList>
    </citation>
    <scope>NUCLEOTIDE SEQUENCE [LARGE SCALE GENOMIC DNA]</scope>
    <source>
        <strain evidence="1 2">MK1</strain>
    </source>
</reference>
<sequence length="157" mass="18261">MSLPQEYFLNYRGERVFTILLGGSKERVYLYYPKADMVFVVEGGEPKLMEIVEVIGSAPAGLKLAPPSETWEKVRTREVTWYVLGREIKADNIYLVLESDSQFRKVEETSSPNRLKYYVLKDQDPWEFRDWCCVLIASTKDRDVPPSFKKVRIGELI</sequence>
<organism evidence="1 2">
    <name type="scientific">Metallosphaera yellowstonensis MK1</name>
    <dbReference type="NCBI Taxonomy" id="671065"/>
    <lineage>
        <taxon>Archaea</taxon>
        <taxon>Thermoproteota</taxon>
        <taxon>Thermoprotei</taxon>
        <taxon>Sulfolobales</taxon>
        <taxon>Sulfolobaceae</taxon>
        <taxon>Metallosphaera</taxon>
    </lineage>
</organism>
<dbReference type="STRING" id="671065.MetMK1DRAFT_00014090"/>
<dbReference type="HOGENOM" id="CLU_1674028_0_0_2"/>